<evidence type="ECO:0000313" key="1">
    <source>
        <dbReference type="EMBL" id="MDT2982730.1"/>
    </source>
</evidence>
<organism evidence="1 2">
    <name type="scientific">Enterococcus casseliflavus</name>
    <name type="common">Enterococcus flavescens</name>
    <dbReference type="NCBI Taxonomy" id="37734"/>
    <lineage>
        <taxon>Bacteria</taxon>
        <taxon>Bacillati</taxon>
        <taxon>Bacillota</taxon>
        <taxon>Bacilli</taxon>
        <taxon>Lactobacillales</taxon>
        <taxon>Enterococcaceae</taxon>
        <taxon>Enterococcus</taxon>
    </lineage>
</organism>
<dbReference type="Proteomes" id="UP001253851">
    <property type="component" value="Unassembled WGS sequence"/>
</dbReference>
<dbReference type="EMBL" id="JARQDZ010000003">
    <property type="protein sequence ID" value="MDT2982730.1"/>
    <property type="molecule type" value="Genomic_DNA"/>
</dbReference>
<proteinExistence type="predicted"/>
<reference evidence="1 2" key="1">
    <citation type="submission" date="2023-03" db="EMBL/GenBank/DDBJ databases">
        <authorList>
            <person name="Shen W."/>
            <person name="Cai J."/>
        </authorList>
    </citation>
    <scope>NUCLEOTIDE SEQUENCE [LARGE SCALE GENOMIC DNA]</scope>
    <source>
        <strain evidence="1 2">B516</strain>
    </source>
</reference>
<dbReference type="RefSeq" id="WP_311957324.1">
    <property type="nucleotide sequence ID" value="NZ_JARQDZ010000003.1"/>
</dbReference>
<name>A0ABD5FK84_ENTCA</name>
<evidence type="ECO:0000313" key="2">
    <source>
        <dbReference type="Proteomes" id="UP001253851"/>
    </source>
</evidence>
<sequence>MNLKEQMMNEYQKKDSENIKDAIAEEMKKGRNEVFYGKDVITDDIRKEFQDYGFTVEDYRDKHSDADGLQLVRFSW</sequence>
<dbReference type="AlphaFoldDB" id="A0ABD5FK84"/>
<comment type="caution">
    <text evidence="1">The sequence shown here is derived from an EMBL/GenBank/DDBJ whole genome shotgun (WGS) entry which is preliminary data.</text>
</comment>
<gene>
    <name evidence="1" type="ORF">P7I34_08660</name>
</gene>
<protein>
    <submittedName>
        <fullName evidence="1">Uncharacterized protein</fullName>
    </submittedName>
</protein>
<accession>A0ABD5FK84</accession>